<keyword evidence="3" id="KW-0012">Acyltransferase</keyword>
<dbReference type="OrthoDB" id="1558779at2759"/>
<dbReference type="GO" id="GO:0016747">
    <property type="term" value="F:acyltransferase activity, transferring groups other than amino-acyl groups"/>
    <property type="evidence" value="ECO:0007669"/>
    <property type="project" value="InterPro"/>
</dbReference>
<dbReference type="OMA" id="PIWGLGC"/>
<evidence type="ECO:0000259" key="4">
    <source>
        <dbReference type="Pfam" id="PF00195"/>
    </source>
</evidence>
<dbReference type="SUPFAM" id="SSF53901">
    <property type="entry name" value="Thiolase-like"/>
    <property type="match status" value="2"/>
</dbReference>
<dbReference type="STRING" id="1054147.F4QE67"/>
<dbReference type="EMBL" id="GL883029">
    <property type="protein sequence ID" value="EGG14014.1"/>
    <property type="molecule type" value="Genomic_DNA"/>
</dbReference>
<keyword evidence="7" id="KW-1185">Reference proteome</keyword>
<dbReference type="GeneID" id="14865514"/>
<name>F4QE67_CACFS</name>
<dbReference type="Pfam" id="PF00195">
    <property type="entry name" value="Chal_sti_synt_N"/>
    <property type="match status" value="1"/>
</dbReference>
<proteinExistence type="inferred from homology"/>
<comment type="similarity">
    <text evidence="1 3">Belongs to the thiolase-like superfamily. Chalcone/stilbene synthases family.</text>
</comment>
<dbReference type="InterPro" id="IPR012328">
    <property type="entry name" value="Chalcone/stilbene_synt_C"/>
</dbReference>
<dbReference type="Proteomes" id="UP000007797">
    <property type="component" value="Unassembled WGS sequence"/>
</dbReference>
<dbReference type="PANTHER" id="PTHR11877">
    <property type="entry name" value="HYDROXYMETHYLGLUTARYL-COA SYNTHASE"/>
    <property type="match status" value="1"/>
</dbReference>
<dbReference type="InterPro" id="IPR016039">
    <property type="entry name" value="Thiolase-like"/>
</dbReference>
<evidence type="ECO:0000313" key="6">
    <source>
        <dbReference type="EMBL" id="EGG14014.1"/>
    </source>
</evidence>
<evidence type="ECO:0000256" key="2">
    <source>
        <dbReference type="ARBA" id="ARBA00022679"/>
    </source>
</evidence>
<dbReference type="KEGG" id="dfa:DFA_11776"/>
<sequence>MVFETSTLSTSEIKSTIQSITNHHNDLKVQVNGECLKNSLNIPVGLAQPTTPPSSPMPSPFINSASTTPLVSPLASMSVSDSHSPLSPLNNSSNMATAIVGIEPISAPHCKSQKDIMKLYESKVPEKAFLTNVYNNCKIRQRHFFYDIADLSITEAKTGERNQMFAKAITATIVEAAERVIKNTGIDRSQISHVVGVTSTGMLAPSIDATLIRELDLPDLAGRTMINFMGCGAAVIGLRTAYVHARARPNTYVLMVCVEASSINMDIDWSNRSHLVSSCIFSDGAVAALVSTQPRDQLQGRIEIVDEMSKLMKDSMSALHMHVGDRGIDLTLRPELASCITRNIKPAVTTFLANHKLTLQDIHFWAVHPGGRRILESVQEGLELPIEELADSYDIMKWYGNMVSCSALFVLKRIMNRIKSMEEESSNNGHSSTAIMDNGMIMAFSPGASIEAMLLKLIH</sequence>
<evidence type="ECO:0000259" key="5">
    <source>
        <dbReference type="Pfam" id="PF02797"/>
    </source>
</evidence>
<dbReference type="Gene3D" id="3.40.47.10">
    <property type="match status" value="2"/>
</dbReference>
<organism evidence="6 7">
    <name type="scientific">Cavenderia fasciculata</name>
    <name type="common">Slime mold</name>
    <name type="synonym">Dictyostelium fasciculatum</name>
    <dbReference type="NCBI Taxonomy" id="261658"/>
    <lineage>
        <taxon>Eukaryota</taxon>
        <taxon>Amoebozoa</taxon>
        <taxon>Evosea</taxon>
        <taxon>Eumycetozoa</taxon>
        <taxon>Dictyostelia</taxon>
        <taxon>Acytosteliales</taxon>
        <taxon>Cavenderiaceae</taxon>
        <taxon>Cavenderia</taxon>
    </lineage>
</organism>
<evidence type="ECO:0000313" key="7">
    <source>
        <dbReference type="Proteomes" id="UP000007797"/>
    </source>
</evidence>
<dbReference type="Pfam" id="PF02797">
    <property type="entry name" value="Chal_sti_synt_C"/>
    <property type="match status" value="1"/>
</dbReference>
<keyword evidence="2 3" id="KW-0808">Transferase</keyword>
<protein>
    <submittedName>
        <fullName evidence="6">Polyketide synthase</fullName>
    </submittedName>
</protein>
<dbReference type="GO" id="GO:0030639">
    <property type="term" value="P:polyketide biosynthetic process"/>
    <property type="evidence" value="ECO:0007669"/>
    <property type="project" value="TreeGrafter"/>
</dbReference>
<accession>F4QE67</accession>
<dbReference type="InterPro" id="IPR001099">
    <property type="entry name" value="Chalcone/stilbene_synt_N"/>
</dbReference>
<dbReference type="PANTHER" id="PTHR11877:SF46">
    <property type="entry name" value="TYPE III POLYKETIDE SYNTHASE A"/>
    <property type="match status" value="1"/>
</dbReference>
<dbReference type="AlphaFoldDB" id="F4QE67"/>
<dbReference type="CDD" id="cd00831">
    <property type="entry name" value="CHS_like"/>
    <property type="match status" value="1"/>
</dbReference>
<dbReference type="RefSeq" id="XP_004350722.1">
    <property type="nucleotide sequence ID" value="XM_004350671.1"/>
</dbReference>
<gene>
    <name evidence="6" type="ORF">DFA_11776</name>
</gene>
<feature type="domain" description="Chalcone/stilbene synthase C-terminal" evidence="5">
    <location>
        <begin position="304"/>
        <end position="457"/>
    </location>
</feature>
<reference evidence="7" key="1">
    <citation type="journal article" date="2011" name="Genome Res.">
        <title>Phylogeny-wide analysis of social amoeba genomes highlights ancient origins for complex intercellular communication.</title>
        <authorList>
            <person name="Heidel A.J."/>
            <person name="Lawal H.M."/>
            <person name="Felder M."/>
            <person name="Schilde C."/>
            <person name="Helps N.R."/>
            <person name="Tunggal B."/>
            <person name="Rivero F."/>
            <person name="John U."/>
            <person name="Schleicher M."/>
            <person name="Eichinger L."/>
            <person name="Platzer M."/>
            <person name="Noegel A.A."/>
            <person name="Schaap P."/>
            <person name="Gloeckner G."/>
        </authorList>
    </citation>
    <scope>NUCLEOTIDE SEQUENCE [LARGE SCALE GENOMIC DNA]</scope>
    <source>
        <strain evidence="7">SH3</strain>
    </source>
</reference>
<evidence type="ECO:0000256" key="3">
    <source>
        <dbReference type="RuleBase" id="RU003633"/>
    </source>
</evidence>
<evidence type="ECO:0000256" key="1">
    <source>
        <dbReference type="ARBA" id="ARBA00005531"/>
    </source>
</evidence>
<feature type="domain" description="Chalcone/stilbene synthase N-terminal" evidence="4">
    <location>
        <begin position="158"/>
        <end position="294"/>
    </location>
</feature>
<dbReference type="InterPro" id="IPR011141">
    <property type="entry name" value="Polyketide_synthase_type-III"/>
</dbReference>